<name>A0A2X1Y8L9_9FIRM</name>
<organism evidence="2 3">
    <name type="scientific">Peptoniphilus harei</name>
    <dbReference type="NCBI Taxonomy" id="54005"/>
    <lineage>
        <taxon>Bacteria</taxon>
        <taxon>Bacillati</taxon>
        <taxon>Bacillota</taxon>
        <taxon>Tissierellia</taxon>
        <taxon>Tissierellales</taxon>
        <taxon>Peptoniphilaceae</taxon>
        <taxon>Peptoniphilus</taxon>
    </lineage>
</organism>
<feature type="region of interest" description="Disordered" evidence="1">
    <location>
        <begin position="39"/>
        <end position="63"/>
    </location>
</feature>
<sequence length="184" mass="20862">MVQKFRRRLYYERKFYNKIAYALLIMILLTSCKSKEEASVENTSNEKEVSQENVDKEKRSDTKDRELFVEKENPRIVAMSVKAAKALKFLAYENVVGVPSGAEALYPDASLIGDEMDPDFKLVKNLNPELLLTDKSVTYDKPLGQKVDDIDNASASFETLEDTKDGLNFFAKGLGLDDDSTREK</sequence>
<accession>A0A2X1Y8L9</accession>
<evidence type="ECO:0000313" key="2">
    <source>
        <dbReference type="EMBL" id="SPY43670.1"/>
    </source>
</evidence>
<proteinExistence type="predicted"/>
<dbReference type="PROSITE" id="PS51257">
    <property type="entry name" value="PROKAR_LIPOPROTEIN"/>
    <property type="match status" value="1"/>
</dbReference>
<dbReference type="RefSeq" id="WP_112889286.1">
    <property type="nucleotide sequence ID" value="NZ_UATM01000029.1"/>
</dbReference>
<gene>
    <name evidence="2" type="ORF">NCTC13076_00338</name>
</gene>
<reference evidence="2 3" key="1">
    <citation type="submission" date="2018-06" db="EMBL/GenBank/DDBJ databases">
        <authorList>
            <consortium name="Pathogen Informatics"/>
            <person name="Doyle S."/>
        </authorList>
    </citation>
    <scope>NUCLEOTIDE SEQUENCE [LARGE SCALE GENOMIC DNA]</scope>
    <source>
        <strain evidence="2 3">NCTC13076</strain>
    </source>
</reference>
<dbReference type="SUPFAM" id="SSF53807">
    <property type="entry name" value="Helical backbone' metal receptor"/>
    <property type="match status" value="1"/>
</dbReference>
<dbReference type="Gene3D" id="3.40.50.1980">
    <property type="entry name" value="Nitrogenase molybdenum iron protein domain"/>
    <property type="match status" value="1"/>
</dbReference>
<dbReference type="Proteomes" id="UP000250070">
    <property type="component" value="Unassembled WGS sequence"/>
</dbReference>
<dbReference type="EMBL" id="UATM01000029">
    <property type="protein sequence ID" value="SPY43670.1"/>
    <property type="molecule type" value="Genomic_DNA"/>
</dbReference>
<protein>
    <submittedName>
        <fullName evidence="2">ABC-type enterochelin transport system, periplasmic component</fullName>
    </submittedName>
</protein>
<dbReference type="AlphaFoldDB" id="A0A2X1Y8L9"/>
<evidence type="ECO:0000256" key="1">
    <source>
        <dbReference type="SAM" id="MobiDB-lite"/>
    </source>
</evidence>
<dbReference type="OrthoDB" id="1698799at2"/>
<evidence type="ECO:0000313" key="3">
    <source>
        <dbReference type="Proteomes" id="UP000250070"/>
    </source>
</evidence>